<accession>A0A8T4L4F0</accession>
<comment type="caution">
    <text evidence="2">The sequence shown here is derived from an EMBL/GenBank/DDBJ whole genome shotgun (WGS) entry which is preliminary data.</text>
</comment>
<dbReference type="EMBL" id="JAGVWC010000009">
    <property type="protein sequence ID" value="MBS3061417.1"/>
    <property type="molecule type" value="Genomic_DNA"/>
</dbReference>
<gene>
    <name evidence="2" type="ORF">J4215_02430</name>
</gene>
<protein>
    <submittedName>
        <fullName evidence="2">Phosphotransferase</fullName>
    </submittedName>
</protein>
<dbReference type="SUPFAM" id="SSF56112">
    <property type="entry name" value="Protein kinase-like (PK-like)"/>
    <property type="match status" value="1"/>
</dbReference>
<evidence type="ECO:0000259" key="1">
    <source>
        <dbReference type="Pfam" id="PF01636"/>
    </source>
</evidence>
<dbReference type="InterPro" id="IPR011009">
    <property type="entry name" value="Kinase-like_dom_sf"/>
</dbReference>
<dbReference type="AlphaFoldDB" id="A0A8T4L4F0"/>
<organism evidence="2 3">
    <name type="scientific">Candidatus Iainarchaeum sp</name>
    <dbReference type="NCBI Taxonomy" id="3101447"/>
    <lineage>
        <taxon>Archaea</taxon>
        <taxon>Candidatus Iainarchaeota</taxon>
        <taxon>Candidatus Iainarchaeia</taxon>
        <taxon>Candidatus Iainarchaeales</taxon>
        <taxon>Candidatus Iainarchaeaceae</taxon>
        <taxon>Candidatus Iainarchaeum</taxon>
    </lineage>
</organism>
<feature type="domain" description="Aminoglycoside phosphotransferase" evidence="1">
    <location>
        <begin position="59"/>
        <end position="235"/>
    </location>
</feature>
<dbReference type="Proteomes" id="UP000675968">
    <property type="component" value="Unassembled WGS sequence"/>
</dbReference>
<proteinExistence type="predicted"/>
<evidence type="ECO:0000313" key="3">
    <source>
        <dbReference type="Proteomes" id="UP000675968"/>
    </source>
</evidence>
<dbReference type="Gene3D" id="3.90.1200.10">
    <property type="match status" value="1"/>
</dbReference>
<dbReference type="Pfam" id="PF01636">
    <property type="entry name" value="APH"/>
    <property type="match status" value="1"/>
</dbReference>
<evidence type="ECO:0000313" key="2">
    <source>
        <dbReference type="EMBL" id="MBS3061417.1"/>
    </source>
</evidence>
<sequence>MVLDVAMKRSSRKQVQKSPVITPQFREVTRGSVNERHVFIDNRPDPQYRYHMEKNPRRAQELEAISNAWVQRRVPVQKVLLRKGPFVLLDYIAGETLEGKRLTGGQIAEMARMVAKMHSAHIPLKIQVPKIETVFNRIKERTRILEQERFLTASQANRLRTFFLTHAATRLPLVLSHNDLARDNIVTRKGKLVAIDIGDAGISFRDFELWRTMTKLKLTPQQQARFISEYKRNGGNTNEFTQTQQFWKPYALFLALYSHRNRRPKKEIKELTQEIFASLPKK</sequence>
<reference evidence="2" key="2">
    <citation type="submission" date="2021-05" db="EMBL/GenBank/DDBJ databases">
        <title>Protein family content uncovers lineage relationships and bacterial pathway maintenance mechanisms in DPANN archaea.</title>
        <authorList>
            <person name="Castelle C.J."/>
            <person name="Meheust R."/>
            <person name="Jaffe A.L."/>
            <person name="Seitz K."/>
            <person name="Gong X."/>
            <person name="Baker B.J."/>
            <person name="Banfield J.F."/>
        </authorList>
    </citation>
    <scope>NUCLEOTIDE SEQUENCE</scope>
    <source>
        <strain evidence="2">RIFCSPLOWO2_01_FULL_AR10_48_17</strain>
    </source>
</reference>
<reference evidence="2" key="1">
    <citation type="submission" date="2021-03" db="EMBL/GenBank/DDBJ databases">
        <authorList>
            <person name="Jaffe A."/>
        </authorList>
    </citation>
    <scope>NUCLEOTIDE SEQUENCE</scope>
    <source>
        <strain evidence="2">RIFCSPLOWO2_01_FULL_AR10_48_17</strain>
    </source>
</reference>
<dbReference type="InterPro" id="IPR002575">
    <property type="entry name" value="Aminoglycoside_PTrfase"/>
</dbReference>
<name>A0A8T4L4F0_9ARCH</name>